<proteinExistence type="predicted"/>
<comment type="caution">
    <text evidence="1">The sequence shown here is derived from an EMBL/GenBank/DDBJ whole genome shotgun (WGS) entry which is preliminary data.</text>
</comment>
<evidence type="ECO:0000313" key="2">
    <source>
        <dbReference type="Proteomes" id="UP001062846"/>
    </source>
</evidence>
<name>A0ACC0MJY9_RHOML</name>
<sequence length="608" mass="68631">MRRGSFCILSRSNRETTEDVAFVTLFKVGLVPAPCCLPRTWFCFDDRKCSLHKAPTSTPVVQRVLICFSDSSQSSTCSYSMNMNITTIITAASNSEPIGKCRRGLNWDSLSRKFGSVELTNSMVEKVILQLKEPIDAKRALGFFHWSAQQKQFKHEVSTYCIAIHLLVRSKLIRDARTLLESVVLKRVSGISSDFSVVDSLLGSYSITGSIPLVFDLLVQTYAKLRMVDVGFDVCKYLDGHGFCLSVISYNTLIEVVQKSDQANLVWKVYEHMIQKRTYPNEGTVKIMVSALCKEGKVQESIDMLDRILGKRCSPAVIVNTSLVFRVLEEGRVEEGMVVLKRMLQKNMILDTIAYSLIIYARVLGNLDSAWEVYEEMLKKGFHANPFVYTVFIGAYCKEGRVEGAIGLMQEMENAGLKPYNETFDHLIVGCSRVGKVEESVKFCKQSMQMGFVPSCFTFNEMIGKLGETGRAKQANEMLTNLLDKGFQPDEITYWQLIAGYCKQGNMQEVLKLYYEMEYKKLSPGSWVFESLVVCLCRCGNLDEAERFLKLMKDRSVPPSSCIYQTMISSHHMKGNKIRAHQLYSEMVADGLNPNSLVWCISSNSLEG</sequence>
<evidence type="ECO:0000313" key="1">
    <source>
        <dbReference type="EMBL" id="KAI8540919.1"/>
    </source>
</evidence>
<organism evidence="1 2">
    <name type="scientific">Rhododendron molle</name>
    <name type="common">Chinese azalea</name>
    <name type="synonym">Azalea mollis</name>
    <dbReference type="NCBI Taxonomy" id="49168"/>
    <lineage>
        <taxon>Eukaryota</taxon>
        <taxon>Viridiplantae</taxon>
        <taxon>Streptophyta</taxon>
        <taxon>Embryophyta</taxon>
        <taxon>Tracheophyta</taxon>
        <taxon>Spermatophyta</taxon>
        <taxon>Magnoliopsida</taxon>
        <taxon>eudicotyledons</taxon>
        <taxon>Gunneridae</taxon>
        <taxon>Pentapetalae</taxon>
        <taxon>asterids</taxon>
        <taxon>Ericales</taxon>
        <taxon>Ericaceae</taxon>
        <taxon>Ericoideae</taxon>
        <taxon>Rhodoreae</taxon>
        <taxon>Rhododendron</taxon>
    </lineage>
</organism>
<gene>
    <name evidence="1" type="ORF">RHMOL_Rhmol08G0022200</name>
</gene>
<keyword evidence="2" id="KW-1185">Reference proteome</keyword>
<protein>
    <submittedName>
        <fullName evidence="1">Uncharacterized protein</fullName>
    </submittedName>
</protein>
<dbReference type="EMBL" id="CM046395">
    <property type="protein sequence ID" value="KAI8540919.1"/>
    <property type="molecule type" value="Genomic_DNA"/>
</dbReference>
<accession>A0ACC0MJY9</accession>
<reference evidence="1" key="1">
    <citation type="submission" date="2022-02" db="EMBL/GenBank/DDBJ databases">
        <title>Plant Genome Project.</title>
        <authorList>
            <person name="Zhang R.-G."/>
        </authorList>
    </citation>
    <scope>NUCLEOTIDE SEQUENCE</scope>
    <source>
        <strain evidence="1">AT1</strain>
    </source>
</reference>
<dbReference type="Proteomes" id="UP001062846">
    <property type="component" value="Chromosome 8"/>
</dbReference>